<dbReference type="InterPro" id="IPR035965">
    <property type="entry name" value="PAS-like_dom_sf"/>
</dbReference>
<dbReference type="OrthoDB" id="176203at2"/>
<dbReference type="NCBIfam" id="TIGR00229">
    <property type="entry name" value="sensory_box"/>
    <property type="match status" value="1"/>
</dbReference>
<dbReference type="InterPro" id="IPR000700">
    <property type="entry name" value="PAS-assoc_C"/>
</dbReference>
<dbReference type="Gene3D" id="1.10.287.130">
    <property type="match status" value="1"/>
</dbReference>
<evidence type="ECO:0000313" key="8">
    <source>
        <dbReference type="Proteomes" id="UP000241074"/>
    </source>
</evidence>
<keyword evidence="8" id="KW-1185">Reference proteome</keyword>
<organism evidence="7 8">
    <name type="scientific">Ahniella affigens</name>
    <dbReference type="NCBI Taxonomy" id="2021234"/>
    <lineage>
        <taxon>Bacteria</taxon>
        <taxon>Pseudomonadati</taxon>
        <taxon>Pseudomonadota</taxon>
        <taxon>Gammaproteobacteria</taxon>
        <taxon>Lysobacterales</taxon>
        <taxon>Rhodanobacteraceae</taxon>
        <taxon>Ahniella</taxon>
    </lineage>
</organism>
<dbReference type="RefSeq" id="WP_106892036.1">
    <property type="nucleotide sequence ID" value="NZ_CP027860.1"/>
</dbReference>
<accession>A0A2P1PTF0</accession>
<dbReference type="InterPro" id="IPR015943">
    <property type="entry name" value="WD40/YVTN_repeat-like_dom_sf"/>
</dbReference>
<dbReference type="PRINTS" id="PR00344">
    <property type="entry name" value="BCTRLSENSOR"/>
</dbReference>
<reference evidence="7 8" key="1">
    <citation type="submission" date="2018-03" db="EMBL/GenBank/DDBJ databases">
        <title>Ahniella affigens gen. nov., sp. nov., a gammaproteobacterium isolated from sandy soil near a stream.</title>
        <authorList>
            <person name="Ko Y."/>
            <person name="Kim J.-H."/>
        </authorList>
    </citation>
    <scope>NUCLEOTIDE SEQUENCE [LARGE SCALE GENOMIC DNA]</scope>
    <source>
        <strain evidence="7 8">D13</strain>
    </source>
</reference>
<dbReference type="EC" id="2.7.13.3" evidence="2"/>
<dbReference type="PANTHER" id="PTHR43547:SF2">
    <property type="entry name" value="HYBRID SIGNAL TRANSDUCTION HISTIDINE KINASE C"/>
    <property type="match status" value="1"/>
</dbReference>
<dbReference type="PROSITE" id="PS50109">
    <property type="entry name" value="HIS_KIN"/>
    <property type="match status" value="1"/>
</dbReference>
<dbReference type="SUPFAM" id="SSF63829">
    <property type="entry name" value="Calcium-dependent phosphotriesterase"/>
    <property type="match status" value="3"/>
</dbReference>
<dbReference type="AlphaFoldDB" id="A0A2P1PTF0"/>
<dbReference type="EMBL" id="CP027860">
    <property type="protein sequence ID" value="AVP98116.1"/>
    <property type="molecule type" value="Genomic_DNA"/>
</dbReference>
<keyword evidence="3" id="KW-0597">Phosphoprotein</keyword>
<dbReference type="Gene3D" id="2.130.10.10">
    <property type="entry name" value="YVTN repeat-like/Quinoprotein amine dehydrogenase"/>
    <property type="match status" value="2"/>
</dbReference>
<dbReference type="Pfam" id="PF02518">
    <property type="entry name" value="HATPase_c"/>
    <property type="match status" value="1"/>
</dbReference>
<dbReference type="PROSITE" id="PS50113">
    <property type="entry name" value="PAC"/>
    <property type="match status" value="1"/>
</dbReference>
<dbReference type="Proteomes" id="UP000241074">
    <property type="component" value="Chromosome"/>
</dbReference>
<evidence type="ECO:0000256" key="3">
    <source>
        <dbReference type="ARBA" id="ARBA00022553"/>
    </source>
</evidence>
<dbReference type="InterPro" id="IPR013783">
    <property type="entry name" value="Ig-like_fold"/>
</dbReference>
<dbReference type="PANTHER" id="PTHR43547">
    <property type="entry name" value="TWO-COMPONENT HISTIDINE KINASE"/>
    <property type="match status" value="1"/>
</dbReference>
<dbReference type="SUPFAM" id="SSF55785">
    <property type="entry name" value="PYP-like sensor domain (PAS domain)"/>
    <property type="match status" value="1"/>
</dbReference>
<dbReference type="SUPFAM" id="SSF55874">
    <property type="entry name" value="ATPase domain of HSP90 chaperone/DNA topoisomerase II/histidine kinase"/>
    <property type="match status" value="1"/>
</dbReference>
<gene>
    <name evidence="7" type="ORF">C7S18_13315</name>
</gene>
<evidence type="ECO:0000256" key="2">
    <source>
        <dbReference type="ARBA" id="ARBA00012438"/>
    </source>
</evidence>
<feature type="domain" description="Histidine kinase" evidence="5">
    <location>
        <begin position="1023"/>
        <end position="1253"/>
    </location>
</feature>
<evidence type="ECO:0000256" key="1">
    <source>
        <dbReference type="ARBA" id="ARBA00000085"/>
    </source>
</evidence>
<dbReference type="InterPro" id="IPR005467">
    <property type="entry name" value="His_kinase_dom"/>
</dbReference>
<sequence>MDPRGLARWGLSLLLLLSTEALALDRNQVRFRSFNIDRGLSSSTARDLVQDATGQIWIGTQDGLNRYDGYGFTVFAHDPDDPHSISADHVTSLAATDASSLWVGTVAGGLNQLNLASGRFVRLQAGAKGPLLSNNVSDLLVDRHGDLWVATVDGGLQRRDRDSGAFVTLAYDNACMQRIRTMVELANGDLLIACDGQLLKRDGTSGAINQWPDPALNNWPKGLTPVALAELPNGRIMVGDARLGLWEFAPDGVLFARHQHHDEQPDSLVHDQITRMLVTRTGELWVGTFDGLSYYRGSGQFLNFRHDAANNASLPANRIPSLLEDRQGQIWVGTWTAGFAVHNPATRALRLVRHRQDDATSLPSNPVRALHRESDGSLWLGLFEGGGLVQLDPDLNVVKHFQHRAQDPRSLPDNNVQAVMKDTEGAIWVATVAGGVGRMPAGSPDFETFVGTGQGLDSTGARALMQTHDQAIWVGTDDAGVKVRCRTCPAFQPLSEMLGSHDTGLDRSFINVMFEDRRHRVWIGLNGTGLARIDPARQTMTRFRADANDPGALPSDVVTDVHETASGTIWIATQGSGVAEVIETDPAETPRFRAIGKREGLSASAVGSLLEDARGKIWVASIVGIDELDPVTGKIRNLQASDGFDRSGYFISAKALDPDGRVFFGGLVGLVAFHPKDFRPSELAPSVTLTDVQTVSGLARRADARQRMHAAFLDELVLQPDETDWAVSFSTMDFLGPETTRYQYRLLGLSEQWLSLPRSQHSASFTHVPAGHYTFEVRAQAANSLDFGPATGLPVTVLSPWWQRPWALLLYALTALAVILIMSRRFRRNLAERARQQAAIAANERRLNLSLWGSRDELWDYDVQNAYVRRDNPLPGLFASELTLGGPTQLFLAAVHPDDRDALNQALRAHIRGQSEFLEVSFRARGANGDWIWLLQRGKAVARDANGRATHLIGTTRDITSIKRVEEALRLSNEQLEARVNERTHALTEANRELRHAMSRLQDTQSQLIESEKLASLGGLVAGVAHEINTPLGICLTAASHLKQATEQLQEARSRGDMTRSALERYEQNAIEAARLILKNLERAVQLVRSFKQVAVDQGSEERRTINLGQYLDEVAFALKPMLKRTPHQLAILCPEDIVIDTYPGAIYQIVVNFVSNSLAHAFAEGQPGLLRLSVQPLPGQRLQIEYADNGVGASADVLKRIFEPFFTTRRGSGGSGLGMHIVYNLVTKLLNGSISVENVPGLRFRMVMPMAPPSS</sequence>
<evidence type="ECO:0000259" key="5">
    <source>
        <dbReference type="PROSITE" id="PS50109"/>
    </source>
</evidence>
<dbReference type="InterPro" id="IPR001610">
    <property type="entry name" value="PAC"/>
</dbReference>
<name>A0A2P1PTF0_9GAMM</name>
<evidence type="ECO:0000256" key="4">
    <source>
        <dbReference type="SAM" id="Coils"/>
    </source>
</evidence>
<dbReference type="InterPro" id="IPR003594">
    <property type="entry name" value="HATPase_dom"/>
</dbReference>
<comment type="catalytic activity">
    <reaction evidence="1">
        <text>ATP + protein L-histidine = ADP + protein N-phospho-L-histidine.</text>
        <dbReference type="EC" id="2.7.13.3"/>
    </reaction>
</comment>
<dbReference type="SMART" id="SM00387">
    <property type="entry name" value="HATPase_c"/>
    <property type="match status" value="1"/>
</dbReference>
<dbReference type="Gene3D" id="3.30.565.10">
    <property type="entry name" value="Histidine kinase-like ATPase, C-terminal domain"/>
    <property type="match status" value="1"/>
</dbReference>
<reference evidence="7 8" key="2">
    <citation type="submission" date="2018-03" db="EMBL/GenBank/DDBJ databases">
        <authorList>
            <person name="Keele B.F."/>
        </authorList>
    </citation>
    <scope>NUCLEOTIDE SEQUENCE [LARGE SCALE GENOMIC DNA]</scope>
    <source>
        <strain evidence="7 8">D13</strain>
    </source>
</reference>
<dbReference type="InterPro" id="IPR036097">
    <property type="entry name" value="HisK_dim/P_sf"/>
</dbReference>
<dbReference type="InterPro" id="IPR036890">
    <property type="entry name" value="HATPase_C_sf"/>
</dbReference>
<dbReference type="InterPro" id="IPR011110">
    <property type="entry name" value="Reg_prop"/>
</dbReference>
<dbReference type="Pfam" id="PF07494">
    <property type="entry name" value="Reg_prop"/>
    <property type="match status" value="4"/>
</dbReference>
<protein>
    <recommendedName>
        <fullName evidence="2">histidine kinase</fullName>
        <ecNumber evidence="2">2.7.13.3</ecNumber>
    </recommendedName>
</protein>
<dbReference type="SMART" id="SM00086">
    <property type="entry name" value="PAC"/>
    <property type="match status" value="1"/>
</dbReference>
<evidence type="ECO:0000313" key="7">
    <source>
        <dbReference type="EMBL" id="AVP98116.1"/>
    </source>
</evidence>
<feature type="coiled-coil region" evidence="4">
    <location>
        <begin position="973"/>
        <end position="1007"/>
    </location>
</feature>
<dbReference type="InterPro" id="IPR000014">
    <property type="entry name" value="PAS"/>
</dbReference>
<dbReference type="InterPro" id="IPR011123">
    <property type="entry name" value="Y_Y_Y"/>
</dbReference>
<dbReference type="InterPro" id="IPR003661">
    <property type="entry name" value="HisK_dim/P_dom"/>
</dbReference>
<proteinExistence type="predicted"/>
<dbReference type="Gene3D" id="2.60.40.10">
    <property type="entry name" value="Immunoglobulins"/>
    <property type="match status" value="1"/>
</dbReference>
<evidence type="ECO:0000259" key="6">
    <source>
        <dbReference type="PROSITE" id="PS50113"/>
    </source>
</evidence>
<dbReference type="Gene3D" id="3.30.450.20">
    <property type="entry name" value="PAS domain"/>
    <property type="match status" value="1"/>
</dbReference>
<dbReference type="InterPro" id="IPR013655">
    <property type="entry name" value="PAS_fold_3"/>
</dbReference>
<dbReference type="SUPFAM" id="SSF47384">
    <property type="entry name" value="Homodimeric domain of signal transducing histidine kinase"/>
    <property type="match status" value="1"/>
</dbReference>
<dbReference type="GO" id="GO:0000155">
    <property type="term" value="F:phosphorelay sensor kinase activity"/>
    <property type="evidence" value="ECO:0007669"/>
    <property type="project" value="InterPro"/>
</dbReference>
<dbReference type="CDD" id="cd00130">
    <property type="entry name" value="PAS"/>
    <property type="match status" value="1"/>
</dbReference>
<dbReference type="InterPro" id="IPR004358">
    <property type="entry name" value="Sig_transdc_His_kin-like_C"/>
</dbReference>
<feature type="domain" description="PAC" evidence="6">
    <location>
        <begin position="918"/>
        <end position="971"/>
    </location>
</feature>
<dbReference type="KEGG" id="xba:C7S18_13315"/>
<dbReference type="Pfam" id="PF07495">
    <property type="entry name" value="Y_Y_Y"/>
    <property type="match status" value="1"/>
</dbReference>
<keyword evidence="4" id="KW-0175">Coiled coil</keyword>
<dbReference type="CDD" id="cd00082">
    <property type="entry name" value="HisKA"/>
    <property type="match status" value="1"/>
</dbReference>
<dbReference type="Pfam" id="PF08447">
    <property type="entry name" value="PAS_3"/>
    <property type="match status" value="1"/>
</dbReference>